<feature type="transmembrane region" description="Helical" evidence="8">
    <location>
        <begin position="483"/>
        <end position="503"/>
    </location>
</feature>
<feature type="transmembrane region" description="Helical" evidence="8">
    <location>
        <begin position="213"/>
        <end position="236"/>
    </location>
</feature>
<feature type="transmembrane region" description="Helical" evidence="8">
    <location>
        <begin position="515"/>
        <end position="535"/>
    </location>
</feature>
<evidence type="ECO:0000256" key="2">
    <source>
        <dbReference type="ARBA" id="ARBA00006983"/>
    </source>
</evidence>
<feature type="domain" description="Amino acid permease/ SLC12A" evidence="9">
    <location>
        <begin position="76"/>
        <end position="540"/>
    </location>
</feature>
<evidence type="ECO:0000256" key="5">
    <source>
        <dbReference type="ARBA" id="ARBA00022970"/>
    </source>
</evidence>
<evidence type="ECO:0000256" key="8">
    <source>
        <dbReference type="SAM" id="Phobius"/>
    </source>
</evidence>
<comment type="similarity">
    <text evidence="2">Belongs to the amino acid-polyamine-organocation (APC) superfamily. YAT (TC 2.A.3.10) family.</text>
</comment>
<dbReference type="GO" id="GO:0016020">
    <property type="term" value="C:membrane"/>
    <property type="evidence" value="ECO:0007669"/>
    <property type="project" value="UniProtKB-SubCell"/>
</dbReference>
<reference evidence="10" key="1">
    <citation type="submission" date="2013-12" db="EMBL/GenBank/DDBJ databases">
        <authorList>
            <person name="Genoscope - CEA"/>
        </authorList>
    </citation>
    <scope>NUCLEOTIDE SEQUENCE</scope>
    <source>
        <strain evidence="10">CBS 1993</strain>
    </source>
</reference>
<dbReference type="PANTHER" id="PTHR43341:SF15">
    <property type="entry name" value="GENERAL AMINO ACID PERMEASE AGP2"/>
    <property type="match status" value="1"/>
</dbReference>
<dbReference type="OrthoDB" id="10062876at2759"/>
<dbReference type="PROSITE" id="PS00218">
    <property type="entry name" value="AMINO_ACID_PERMEASE_1"/>
    <property type="match status" value="1"/>
</dbReference>
<keyword evidence="4 8" id="KW-0812">Transmembrane</keyword>
<accession>W6MP09</accession>
<feature type="transmembrane region" description="Helical" evidence="8">
    <location>
        <begin position="307"/>
        <end position="328"/>
    </location>
</feature>
<evidence type="ECO:0000256" key="6">
    <source>
        <dbReference type="ARBA" id="ARBA00022989"/>
    </source>
</evidence>
<dbReference type="GeneID" id="34521373"/>
<dbReference type="InterPro" id="IPR004840">
    <property type="entry name" value="Amino_acid_permease_CS"/>
</dbReference>
<proteinExistence type="inferred from homology"/>
<feature type="transmembrane region" description="Helical" evidence="8">
    <location>
        <begin position="409"/>
        <end position="429"/>
    </location>
</feature>
<evidence type="ECO:0000256" key="3">
    <source>
        <dbReference type="ARBA" id="ARBA00022448"/>
    </source>
</evidence>
<evidence type="ECO:0000256" key="1">
    <source>
        <dbReference type="ARBA" id="ARBA00004141"/>
    </source>
</evidence>
<dbReference type="InterPro" id="IPR004841">
    <property type="entry name" value="AA-permease/SLC12A_dom"/>
</dbReference>
<name>W6MP09_9ASCO</name>
<feature type="transmembrane region" description="Helical" evidence="8">
    <location>
        <begin position="187"/>
        <end position="207"/>
    </location>
</feature>
<reference evidence="10" key="2">
    <citation type="submission" date="2014-02" db="EMBL/GenBank/DDBJ databases">
        <title>Complete DNA sequence of /Kuraishia capsulata/ illustrates novel genomic features among budding yeasts (/Saccharomycotina/).</title>
        <authorList>
            <person name="Morales L."/>
            <person name="Noel B."/>
            <person name="Porcel B."/>
            <person name="Marcet-Houben M."/>
            <person name="Hullo M-F."/>
            <person name="Sacerdot C."/>
            <person name="Tekaia F."/>
            <person name="Leh-Louis V."/>
            <person name="Despons L."/>
            <person name="Khanna V."/>
            <person name="Aury J-M."/>
            <person name="Barbe V."/>
            <person name="Couloux A."/>
            <person name="Labadie K."/>
            <person name="Pelletier E."/>
            <person name="Souciet J-L."/>
            <person name="Boekhout T."/>
            <person name="Gabaldon T."/>
            <person name="Wincker P."/>
            <person name="Dujon B."/>
        </authorList>
    </citation>
    <scope>NUCLEOTIDE SEQUENCE</scope>
    <source>
        <strain evidence="10">CBS 1993</strain>
    </source>
</reference>
<comment type="subcellular location">
    <subcellularLocation>
        <location evidence="1">Membrane</location>
        <topology evidence="1">Multi-pass membrane protein</topology>
    </subcellularLocation>
</comment>
<dbReference type="EMBL" id="HG793128">
    <property type="protein sequence ID" value="CDK27993.1"/>
    <property type="molecule type" value="Genomic_DNA"/>
</dbReference>
<dbReference type="Pfam" id="PF00324">
    <property type="entry name" value="AA_permease"/>
    <property type="match status" value="1"/>
</dbReference>
<dbReference type="HOGENOM" id="CLU_007946_12_1_1"/>
<dbReference type="Gene3D" id="1.20.1740.10">
    <property type="entry name" value="Amino acid/polyamine transporter I"/>
    <property type="match status" value="1"/>
</dbReference>
<feature type="transmembrane region" description="Helical" evidence="8">
    <location>
        <begin position="257"/>
        <end position="281"/>
    </location>
</feature>
<dbReference type="GO" id="GO:0015171">
    <property type="term" value="F:amino acid transmembrane transporter activity"/>
    <property type="evidence" value="ECO:0007669"/>
    <property type="project" value="UniProtKB-ARBA"/>
</dbReference>
<feature type="transmembrane region" description="Helical" evidence="8">
    <location>
        <begin position="79"/>
        <end position="98"/>
    </location>
</feature>
<evidence type="ECO:0000259" key="9">
    <source>
        <dbReference type="Pfam" id="PF00324"/>
    </source>
</evidence>
<dbReference type="FunFam" id="1.20.1740.10:FF:000006">
    <property type="entry name" value="General amino acid permease"/>
    <property type="match status" value="1"/>
</dbReference>
<dbReference type="InterPro" id="IPR050524">
    <property type="entry name" value="APC_YAT"/>
</dbReference>
<dbReference type="Proteomes" id="UP000019384">
    <property type="component" value="Unassembled WGS sequence"/>
</dbReference>
<organism evidence="10 11">
    <name type="scientific">Kuraishia capsulata CBS 1993</name>
    <dbReference type="NCBI Taxonomy" id="1382522"/>
    <lineage>
        <taxon>Eukaryota</taxon>
        <taxon>Fungi</taxon>
        <taxon>Dikarya</taxon>
        <taxon>Ascomycota</taxon>
        <taxon>Saccharomycotina</taxon>
        <taxon>Pichiomycetes</taxon>
        <taxon>Pichiales</taxon>
        <taxon>Pichiaceae</taxon>
        <taxon>Kuraishia</taxon>
    </lineage>
</organism>
<keyword evidence="6 8" id="KW-1133">Transmembrane helix</keyword>
<keyword evidence="5" id="KW-0029">Amino-acid transport</keyword>
<evidence type="ECO:0000313" key="10">
    <source>
        <dbReference type="EMBL" id="CDK27993.1"/>
    </source>
</evidence>
<evidence type="ECO:0000313" key="11">
    <source>
        <dbReference type="Proteomes" id="UP000019384"/>
    </source>
</evidence>
<keyword evidence="11" id="KW-1185">Reference proteome</keyword>
<protein>
    <recommendedName>
        <fullName evidence="9">Amino acid permease/ SLC12A domain-containing protein</fullName>
    </recommendedName>
</protein>
<feature type="transmembrane region" description="Helical" evidence="8">
    <location>
        <begin position="435"/>
        <end position="462"/>
    </location>
</feature>
<keyword evidence="3" id="KW-0813">Transport</keyword>
<sequence length="587" mass="65399">MGVFQIAKDLFIPVPPATRREPGHLNQDLDAAQASNLNDSRLTKLEDNEDEFETSSGLTENIYDIGSTHRKLLNRHIQLIGIGGTIGIALFVAIGTALSHGGPLSLLLGYSFWSMIIIMVTASCAEMVCYLPISSPFIRLAGRCVDEAFEVTAGWNYWLLESALVPWELCLVNTLVHYWRDDYSPGIPIAIQVVLYFFINVFAVKLYGESEFWLSIGKVILSIGLIFFTFITMVGGNPEHDVYGFRYWRDPGPMAEFIHLGSLGRFQGFLACVISACFTIAGPEYVSMVAGEAVNPRKNLPNAYKQVSYRLTLFFLGGALCVGIVCAYNDPLLLDAITNSKPGAGSSPYVIAMTNMRIKVLPHIVNVMLVTTSFSAGNSYTYCSSRTLYGMALDGRAPRFFSHCNKNGVPIYAVLAALAWAMLAFLQVGSTSKKVLTWLVNLVTAGQLLNFLIMCITYLHFYRACKVQGLDRKSFPFVGWCQPYLSMFAGIVVLVMVGVQGYTVFIPGGWSVESFLFSYLMVFIDIAIFIVWKLVKRTKYRDPAEVDLVTGLEEIEEHERIYYANLEKYGDQPKKWYHKVGAFMFGG</sequence>
<dbReference type="STRING" id="1382522.W6MP09"/>
<evidence type="ECO:0000256" key="7">
    <source>
        <dbReference type="ARBA" id="ARBA00023136"/>
    </source>
</evidence>
<gene>
    <name evidence="10" type="ORF">KUCA_T00003973001</name>
</gene>
<feature type="transmembrane region" description="Helical" evidence="8">
    <location>
        <begin position="110"/>
        <end position="133"/>
    </location>
</feature>
<dbReference type="AlphaFoldDB" id="W6MP09"/>
<keyword evidence="7 8" id="KW-0472">Membrane</keyword>
<dbReference type="PANTHER" id="PTHR43341">
    <property type="entry name" value="AMINO ACID PERMEASE"/>
    <property type="match status" value="1"/>
</dbReference>
<dbReference type="PIRSF" id="PIRSF006060">
    <property type="entry name" value="AA_transporter"/>
    <property type="match status" value="1"/>
</dbReference>
<evidence type="ECO:0000256" key="4">
    <source>
        <dbReference type="ARBA" id="ARBA00022692"/>
    </source>
</evidence>
<dbReference type="RefSeq" id="XP_022459985.1">
    <property type="nucleotide sequence ID" value="XM_022602442.1"/>
</dbReference>